<evidence type="ECO:0000313" key="3">
    <source>
        <dbReference type="Proteomes" id="UP000183275"/>
    </source>
</evidence>
<accession>A0A1I0M564</accession>
<feature type="transmembrane region" description="Helical" evidence="1">
    <location>
        <begin position="307"/>
        <end position="330"/>
    </location>
</feature>
<proteinExistence type="predicted"/>
<reference evidence="3" key="1">
    <citation type="submission" date="2016-10" db="EMBL/GenBank/DDBJ databases">
        <authorList>
            <person name="Varghese N."/>
        </authorList>
    </citation>
    <scope>NUCLEOTIDE SEQUENCE [LARGE SCALE GENOMIC DNA]</scope>
    <source>
        <strain evidence="3">CGMCC 1.12284</strain>
    </source>
</reference>
<protein>
    <submittedName>
        <fullName evidence="2">Uncharacterized protein</fullName>
    </submittedName>
</protein>
<evidence type="ECO:0000313" key="2">
    <source>
        <dbReference type="EMBL" id="SEV83268.1"/>
    </source>
</evidence>
<dbReference type="Proteomes" id="UP000183275">
    <property type="component" value="Unassembled WGS sequence"/>
</dbReference>
<keyword evidence="3" id="KW-1185">Reference proteome</keyword>
<keyword evidence="1" id="KW-0812">Transmembrane</keyword>
<evidence type="ECO:0000256" key="1">
    <source>
        <dbReference type="SAM" id="Phobius"/>
    </source>
</evidence>
<organism evidence="2 3">
    <name type="scientific">Natrinema salifodinae</name>
    <dbReference type="NCBI Taxonomy" id="1202768"/>
    <lineage>
        <taxon>Archaea</taxon>
        <taxon>Methanobacteriati</taxon>
        <taxon>Methanobacteriota</taxon>
        <taxon>Stenosarchaea group</taxon>
        <taxon>Halobacteria</taxon>
        <taxon>Halobacteriales</taxon>
        <taxon>Natrialbaceae</taxon>
        <taxon>Natrinema</taxon>
    </lineage>
</organism>
<feature type="transmembrane region" description="Helical" evidence="1">
    <location>
        <begin position="48"/>
        <end position="68"/>
    </location>
</feature>
<gene>
    <name evidence="2" type="ORF">SAMN05216285_0469</name>
</gene>
<dbReference type="AlphaFoldDB" id="A0A1I0M564"/>
<sequence>MGPPLQAEPLFVRRPNGRYGRPLSCDTLRGRTGESRVAHWFLLDADRWLLTGVLAAAAFVGFVALGTAAPPLRTAMESGTPVDTAFQALIAAILTGVTLVVSINQLVLSQELGRLGDQQAWMDEAMEYRRSVEDLFGRVGPPDPSQFLQELVQTSSDRAEALREAVADTDDDRLRRRTDRVVENVCRNSEEITSQLETSTFGEFGVLRSGLNYNYSWKIYAVRRLRHEHEDGLDEDELAAFEELIDSLTLFRPALEHFKSLYFQWELVHLTRSILYAGLPGVVAATATVLYLDQESVPETTLGVDNLVWVVSGSATLALVPFFLLAAYVLRIATISKRTGSLGPFILRRAERTSAIDWDE</sequence>
<dbReference type="EMBL" id="FOIS01000001">
    <property type="protein sequence ID" value="SEV83268.1"/>
    <property type="molecule type" value="Genomic_DNA"/>
</dbReference>
<keyword evidence="1" id="KW-1133">Transmembrane helix</keyword>
<dbReference type="STRING" id="1202768.SAMN05216285_0469"/>
<name>A0A1I0M564_9EURY</name>
<keyword evidence="1" id="KW-0472">Membrane</keyword>
<feature type="transmembrane region" description="Helical" evidence="1">
    <location>
        <begin position="274"/>
        <end position="292"/>
    </location>
</feature>
<dbReference type="Pfam" id="PF25927">
    <property type="entry name" value="DUF7972"/>
    <property type="match status" value="1"/>
</dbReference>
<dbReference type="eggNOG" id="arCOG08131">
    <property type="taxonomic scope" value="Archaea"/>
</dbReference>
<dbReference type="InterPro" id="IPR058278">
    <property type="entry name" value="DUF7972"/>
</dbReference>
<feature type="transmembrane region" description="Helical" evidence="1">
    <location>
        <begin position="88"/>
        <end position="108"/>
    </location>
</feature>